<dbReference type="SUPFAM" id="SSF51197">
    <property type="entry name" value="Clavaminate synthase-like"/>
    <property type="match status" value="1"/>
</dbReference>
<feature type="region of interest" description="Disordered" evidence="1">
    <location>
        <begin position="1"/>
        <end position="23"/>
    </location>
</feature>
<organism evidence="2 3">
    <name type="scientific">Cyphellophora attinorum</name>
    <dbReference type="NCBI Taxonomy" id="1664694"/>
    <lineage>
        <taxon>Eukaryota</taxon>
        <taxon>Fungi</taxon>
        <taxon>Dikarya</taxon>
        <taxon>Ascomycota</taxon>
        <taxon>Pezizomycotina</taxon>
        <taxon>Eurotiomycetes</taxon>
        <taxon>Chaetothyriomycetidae</taxon>
        <taxon>Chaetothyriales</taxon>
        <taxon>Cyphellophoraceae</taxon>
        <taxon>Cyphellophora</taxon>
    </lineage>
</organism>
<dbReference type="GeneID" id="28738672"/>
<evidence type="ECO:0000313" key="2">
    <source>
        <dbReference type="EMBL" id="KPI43721.1"/>
    </source>
</evidence>
<comment type="caution">
    <text evidence="2">The sequence shown here is derived from an EMBL/GenBank/DDBJ whole genome shotgun (WGS) entry which is preliminary data.</text>
</comment>
<feature type="compositionally biased region" description="Pro residues" evidence="1">
    <location>
        <begin position="14"/>
        <end position="23"/>
    </location>
</feature>
<dbReference type="Gene3D" id="2.60.120.330">
    <property type="entry name" value="B-lactam Antibiotic, Isopenicillin N Synthase, Chain"/>
    <property type="match status" value="1"/>
</dbReference>
<dbReference type="EMBL" id="LFJN01000004">
    <property type="protein sequence ID" value="KPI43721.1"/>
    <property type="molecule type" value="Genomic_DNA"/>
</dbReference>
<protein>
    <recommendedName>
        <fullName evidence="4">Fe2OG dioxygenase domain-containing protein</fullName>
    </recommendedName>
</protein>
<evidence type="ECO:0008006" key="4">
    <source>
        <dbReference type="Google" id="ProtNLM"/>
    </source>
</evidence>
<accession>A0A0N0NQB7</accession>
<dbReference type="AlphaFoldDB" id="A0A0N0NQB7"/>
<dbReference type="VEuPathDB" id="FungiDB:AB675_6496"/>
<dbReference type="OrthoDB" id="288590at2759"/>
<name>A0A0N0NQB7_9EURO</name>
<feature type="compositionally biased region" description="Basic and acidic residues" evidence="1">
    <location>
        <begin position="1"/>
        <end position="11"/>
    </location>
</feature>
<dbReference type="RefSeq" id="XP_018003684.1">
    <property type="nucleotide sequence ID" value="XM_018146792.1"/>
</dbReference>
<gene>
    <name evidence="2" type="ORF">AB675_6496</name>
</gene>
<dbReference type="STRING" id="1664694.A0A0N0NQB7"/>
<sequence length="343" mass="37467">MSDHSDARNSVEHAPPPSSPPPLLPIEALDQLCDQGWLRLALPPDLLAAAHRLQTLASNFFDQSSTDDKQKEYLTLRCCTNSSSTSAVEEAAADYWAQTTNLMINVLADALSPYLEIPSTIWDDVISPPRKRLALPENVTTMPASEADIHSGTLLRLFRYFPRNDDQHGLNMRGEGDMSGGAGMHTDLGLLTLCIGQRGLECFDLSRQQYIDVLDAPAVTVRPIADPSNSCTTYNERDEAPQDQDLGAVLLLGQTIRGLTHQQLPAGVHRVRPLPATGRESIVFALRHAFGDIDLRPWGLGDGKVSAKDLYRWLGVGKVSVNAAAGVRERQLAELARSNGNEE</sequence>
<reference evidence="2 3" key="1">
    <citation type="submission" date="2015-06" db="EMBL/GenBank/DDBJ databases">
        <title>Draft genome of the ant-associated black yeast Phialophora attae CBS 131958.</title>
        <authorList>
            <person name="Moreno L.F."/>
            <person name="Stielow B.J."/>
            <person name="de Hoog S."/>
            <person name="Vicente V.A."/>
            <person name="Weiss V.A."/>
            <person name="de Vries M."/>
            <person name="Cruz L.M."/>
            <person name="Souza E.M."/>
        </authorList>
    </citation>
    <scope>NUCLEOTIDE SEQUENCE [LARGE SCALE GENOMIC DNA]</scope>
    <source>
        <strain evidence="2 3">CBS 131958</strain>
    </source>
</reference>
<dbReference type="InterPro" id="IPR027443">
    <property type="entry name" value="IPNS-like_sf"/>
</dbReference>
<evidence type="ECO:0000256" key="1">
    <source>
        <dbReference type="SAM" id="MobiDB-lite"/>
    </source>
</evidence>
<proteinExistence type="predicted"/>
<evidence type="ECO:0000313" key="3">
    <source>
        <dbReference type="Proteomes" id="UP000038010"/>
    </source>
</evidence>
<keyword evidence="3" id="KW-1185">Reference proteome</keyword>
<dbReference type="Proteomes" id="UP000038010">
    <property type="component" value="Unassembled WGS sequence"/>
</dbReference>